<dbReference type="SUPFAM" id="SSF103088">
    <property type="entry name" value="OmpA-like"/>
    <property type="match status" value="1"/>
</dbReference>
<evidence type="ECO:0000313" key="3">
    <source>
        <dbReference type="Proteomes" id="UP000054978"/>
    </source>
</evidence>
<accession>A0A158AGK8</accession>
<reference evidence="2" key="1">
    <citation type="submission" date="2016-01" db="EMBL/GenBank/DDBJ databases">
        <authorList>
            <person name="Peeters C."/>
        </authorList>
    </citation>
    <scope>NUCLEOTIDE SEQUENCE [LARGE SCALE GENOMIC DNA]</scope>
    <source>
        <strain evidence="2">LMG 29326</strain>
    </source>
</reference>
<proteinExistence type="predicted"/>
<organism evidence="2 3">
    <name type="scientific">Caballeronia ptereochthonis</name>
    <dbReference type="NCBI Taxonomy" id="1777144"/>
    <lineage>
        <taxon>Bacteria</taxon>
        <taxon>Pseudomonadati</taxon>
        <taxon>Pseudomonadota</taxon>
        <taxon>Betaproteobacteria</taxon>
        <taxon>Burkholderiales</taxon>
        <taxon>Burkholderiaceae</taxon>
        <taxon>Caballeronia</taxon>
    </lineage>
</organism>
<dbReference type="InterPro" id="IPR006665">
    <property type="entry name" value="OmpA-like"/>
</dbReference>
<keyword evidence="3" id="KW-1185">Reference proteome</keyword>
<protein>
    <recommendedName>
        <fullName evidence="1">OmpA-like domain-containing protein</fullName>
    </recommendedName>
</protein>
<gene>
    <name evidence="2" type="ORF">AWB83_01747</name>
</gene>
<dbReference type="AlphaFoldDB" id="A0A158AGK8"/>
<dbReference type="Proteomes" id="UP000054978">
    <property type="component" value="Unassembled WGS sequence"/>
</dbReference>
<comment type="caution">
    <text evidence="2">The sequence shown here is derived from an EMBL/GenBank/DDBJ whole genome shotgun (WGS) entry which is preliminary data.</text>
</comment>
<dbReference type="InterPro" id="IPR036737">
    <property type="entry name" value="OmpA-like_sf"/>
</dbReference>
<dbReference type="Pfam" id="PF00691">
    <property type="entry name" value="OmpA"/>
    <property type="match status" value="1"/>
</dbReference>
<feature type="domain" description="OmpA-like" evidence="1">
    <location>
        <begin position="115"/>
        <end position="191"/>
    </location>
</feature>
<evidence type="ECO:0000313" key="2">
    <source>
        <dbReference type="EMBL" id="SAK56187.1"/>
    </source>
</evidence>
<evidence type="ECO:0000259" key="1">
    <source>
        <dbReference type="Pfam" id="PF00691"/>
    </source>
</evidence>
<sequence>MFADLIRRRIPLRLLGTSATYQRRPQVRCLPCNSPSCTNALTSMTLLEHSITKILTGHAFVCNSHKVSRTWQSRMPITSLFTYLLLTLSLLVCESDEARACSFAMQYGTRLEGSATTLSNEDRVRLAELVISVRGSVADRGPVSVYGFADEHQPDAQRIADRRAKAASGYLQNLGVAAGRITATTEIWRNTAATPPTVRNQIEIEFLPRCSPGDCPNPCGQTSPGNP</sequence>
<name>A0A158AGK8_9BURK</name>
<dbReference type="EMBL" id="FCOB02000006">
    <property type="protein sequence ID" value="SAK56187.1"/>
    <property type="molecule type" value="Genomic_DNA"/>
</dbReference>